<dbReference type="HOGENOM" id="CLU_201371_0_0_1"/>
<dbReference type="AlphaFoldDB" id="G0PGR7"/>
<protein>
    <submittedName>
        <fullName evidence="2">Uncharacterized protein</fullName>
    </submittedName>
</protein>
<sequence length="73" mass="8733">MNIIRDLASQGLDERTLELLKLQQEIRKLEREAHEFEALKDDVERQEERIEQLNVKIQRSENTNENLRMKIGS</sequence>
<organism evidence="3">
    <name type="scientific">Caenorhabditis brenneri</name>
    <name type="common">Nematode worm</name>
    <dbReference type="NCBI Taxonomy" id="135651"/>
    <lineage>
        <taxon>Eukaryota</taxon>
        <taxon>Metazoa</taxon>
        <taxon>Ecdysozoa</taxon>
        <taxon>Nematoda</taxon>
        <taxon>Chromadorea</taxon>
        <taxon>Rhabditida</taxon>
        <taxon>Rhabditina</taxon>
        <taxon>Rhabditomorpha</taxon>
        <taxon>Rhabditoidea</taxon>
        <taxon>Rhabditidae</taxon>
        <taxon>Peloderinae</taxon>
        <taxon>Caenorhabditis</taxon>
    </lineage>
</organism>
<evidence type="ECO:0000313" key="2">
    <source>
        <dbReference type="EMBL" id="EGT55606.1"/>
    </source>
</evidence>
<proteinExistence type="predicted"/>
<gene>
    <name evidence="2" type="ORF">CAEBREN_06403</name>
</gene>
<keyword evidence="1" id="KW-0175">Coiled coil</keyword>
<name>G0PGR7_CAEBE</name>
<reference evidence="3" key="1">
    <citation type="submission" date="2011-07" db="EMBL/GenBank/DDBJ databases">
        <authorList>
            <consortium name="Caenorhabditis brenneri Sequencing and Analysis Consortium"/>
            <person name="Wilson R.K."/>
        </authorList>
    </citation>
    <scope>NUCLEOTIDE SEQUENCE [LARGE SCALE GENOMIC DNA]</scope>
    <source>
        <strain evidence="3">PB2801</strain>
    </source>
</reference>
<dbReference type="EMBL" id="GL380438">
    <property type="protein sequence ID" value="EGT55606.1"/>
    <property type="molecule type" value="Genomic_DNA"/>
</dbReference>
<dbReference type="InParanoid" id="G0PGR7"/>
<evidence type="ECO:0000256" key="1">
    <source>
        <dbReference type="SAM" id="Coils"/>
    </source>
</evidence>
<evidence type="ECO:0000313" key="3">
    <source>
        <dbReference type="Proteomes" id="UP000008068"/>
    </source>
</evidence>
<accession>G0PGR7</accession>
<keyword evidence="3" id="KW-1185">Reference proteome</keyword>
<feature type="coiled-coil region" evidence="1">
    <location>
        <begin position="12"/>
        <end position="70"/>
    </location>
</feature>
<dbReference type="Proteomes" id="UP000008068">
    <property type="component" value="Unassembled WGS sequence"/>
</dbReference>